<comment type="caution">
    <text evidence="11">Lacks conserved residue(s) required for the propagation of feature annotation.</text>
</comment>
<evidence type="ECO:0000256" key="8">
    <source>
        <dbReference type="ARBA" id="ARBA00022840"/>
    </source>
</evidence>
<comment type="subunit">
    <text evidence="11">Monomer.</text>
</comment>
<evidence type="ECO:0000313" key="12">
    <source>
        <dbReference type="EMBL" id="PVZ11815.1"/>
    </source>
</evidence>
<sequence>MSPVAVLVGPPGAGKSTVGALVAERLGVRFVDSDTLVEQRAGRSISDIFLTDGEPAFRVMERDAVAEALAGHDGVLALGGGAVMTEAIRDLLAGQPVVFLGVGLAAGVRRVGLSTARPLLAGVNPRATFSALLSERLPVYRAVARHEIATDDLTPEAVADAVLAAVGPEAADRAR</sequence>
<feature type="binding site" evidence="11">
    <location>
        <position position="136"/>
    </location>
    <ligand>
        <name>substrate</name>
    </ligand>
</feature>
<dbReference type="Pfam" id="PF01202">
    <property type="entry name" value="SKI"/>
    <property type="match status" value="1"/>
</dbReference>
<dbReference type="GO" id="GO:0009423">
    <property type="term" value="P:chorismate biosynthetic process"/>
    <property type="evidence" value="ECO:0007669"/>
    <property type="project" value="UniProtKB-UniRule"/>
</dbReference>
<keyword evidence="4 11" id="KW-0028">Amino-acid biosynthesis</keyword>
<name>A0A2U1FI16_9PSEU</name>
<comment type="similarity">
    <text evidence="2 11">Belongs to the shikimate kinase family.</text>
</comment>
<dbReference type="GO" id="GO:0005829">
    <property type="term" value="C:cytosol"/>
    <property type="evidence" value="ECO:0007669"/>
    <property type="project" value="TreeGrafter"/>
</dbReference>
<dbReference type="GO" id="GO:0000287">
    <property type="term" value="F:magnesium ion binding"/>
    <property type="evidence" value="ECO:0007669"/>
    <property type="project" value="UniProtKB-UniRule"/>
</dbReference>
<dbReference type="HAMAP" id="MF_00109">
    <property type="entry name" value="Shikimate_kinase"/>
    <property type="match status" value="1"/>
</dbReference>
<dbReference type="PANTHER" id="PTHR21087">
    <property type="entry name" value="SHIKIMATE KINASE"/>
    <property type="match status" value="1"/>
</dbReference>
<comment type="cofactor">
    <cofactor evidence="11">
        <name>Mg(2+)</name>
        <dbReference type="ChEBI" id="CHEBI:18420"/>
    </cofactor>
    <text evidence="11">Binds 1 Mg(2+) ion per subunit.</text>
</comment>
<dbReference type="GO" id="GO:0004765">
    <property type="term" value="F:shikimate kinase activity"/>
    <property type="evidence" value="ECO:0007669"/>
    <property type="project" value="UniProtKB-UniRule"/>
</dbReference>
<dbReference type="PANTHER" id="PTHR21087:SF16">
    <property type="entry name" value="SHIKIMATE KINASE 1, CHLOROPLASTIC"/>
    <property type="match status" value="1"/>
</dbReference>
<dbReference type="GO" id="GO:0009073">
    <property type="term" value="P:aromatic amino acid family biosynthetic process"/>
    <property type="evidence" value="ECO:0007669"/>
    <property type="project" value="UniProtKB-KW"/>
</dbReference>
<dbReference type="PRINTS" id="PR01100">
    <property type="entry name" value="SHIKIMTKNASE"/>
</dbReference>
<accession>A0A2U1FI16</accession>
<evidence type="ECO:0000256" key="2">
    <source>
        <dbReference type="ARBA" id="ARBA00006997"/>
    </source>
</evidence>
<evidence type="ECO:0000256" key="9">
    <source>
        <dbReference type="ARBA" id="ARBA00023141"/>
    </source>
</evidence>
<dbReference type="AlphaFoldDB" id="A0A2U1FI16"/>
<feature type="binding site" evidence="11">
    <location>
        <position position="80"/>
    </location>
    <ligand>
        <name>substrate</name>
    </ligand>
</feature>
<dbReference type="RefSeq" id="WP_116707526.1">
    <property type="nucleotide sequence ID" value="NZ_QEKW01000003.1"/>
</dbReference>
<dbReference type="InterPro" id="IPR027417">
    <property type="entry name" value="P-loop_NTPase"/>
</dbReference>
<dbReference type="EC" id="2.7.1.71" evidence="3 11"/>
<evidence type="ECO:0000256" key="6">
    <source>
        <dbReference type="ARBA" id="ARBA00022741"/>
    </source>
</evidence>
<keyword evidence="8 11" id="KW-0067">ATP-binding</keyword>
<keyword evidence="6 11" id="KW-0547">Nucleotide-binding</keyword>
<evidence type="ECO:0000256" key="7">
    <source>
        <dbReference type="ARBA" id="ARBA00022777"/>
    </source>
</evidence>
<dbReference type="EMBL" id="QEKW01000003">
    <property type="protein sequence ID" value="PVZ11815.1"/>
    <property type="molecule type" value="Genomic_DNA"/>
</dbReference>
<feature type="binding site" evidence="11">
    <location>
        <position position="34"/>
    </location>
    <ligand>
        <name>substrate</name>
    </ligand>
</feature>
<dbReference type="InterPro" id="IPR023000">
    <property type="entry name" value="Shikimate_kinase_CS"/>
</dbReference>
<reference evidence="12 13" key="1">
    <citation type="submission" date="2018-04" db="EMBL/GenBank/DDBJ databases">
        <title>Genomic Encyclopedia of Type Strains, Phase IV (KMG-IV): sequencing the most valuable type-strain genomes for metagenomic binning, comparative biology and taxonomic classification.</title>
        <authorList>
            <person name="Goeker M."/>
        </authorList>
    </citation>
    <scope>NUCLEOTIDE SEQUENCE [LARGE SCALE GENOMIC DNA]</scope>
    <source>
        <strain evidence="12 13">DSM 45771</strain>
    </source>
</reference>
<evidence type="ECO:0000256" key="3">
    <source>
        <dbReference type="ARBA" id="ARBA00012154"/>
    </source>
</evidence>
<dbReference type="GO" id="GO:0008652">
    <property type="term" value="P:amino acid biosynthetic process"/>
    <property type="evidence" value="ECO:0007669"/>
    <property type="project" value="UniProtKB-KW"/>
</dbReference>
<dbReference type="Proteomes" id="UP000245639">
    <property type="component" value="Unassembled WGS sequence"/>
</dbReference>
<dbReference type="GO" id="GO:0005524">
    <property type="term" value="F:ATP binding"/>
    <property type="evidence" value="ECO:0007669"/>
    <property type="project" value="UniProtKB-UniRule"/>
</dbReference>
<evidence type="ECO:0000256" key="11">
    <source>
        <dbReference type="HAMAP-Rule" id="MF_00109"/>
    </source>
</evidence>
<dbReference type="OrthoDB" id="9800332at2"/>
<keyword evidence="11" id="KW-0460">Magnesium</keyword>
<feature type="binding site" evidence="11">
    <location>
        <position position="16"/>
    </location>
    <ligand>
        <name>Mg(2+)</name>
        <dbReference type="ChEBI" id="CHEBI:18420"/>
    </ligand>
</feature>
<gene>
    <name evidence="11" type="primary">aroK</name>
    <name evidence="12" type="ORF">C8D89_103145</name>
</gene>
<comment type="pathway">
    <text evidence="1 11">Metabolic intermediate biosynthesis; chorismate biosynthesis; chorismate from D-erythrose 4-phosphate and phosphoenolpyruvate: step 5/7.</text>
</comment>
<organism evidence="12 13">
    <name type="scientific">Actinomycetospora cinnamomea</name>
    <dbReference type="NCBI Taxonomy" id="663609"/>
    <lineage>
        <taxon>Bacteria</taxon>
        <taxon>Bacillati</taxon>
        <taxon>Actinomycetota</taxon>
        <taxon>Actinomycetes</taxon>
        <taxon>Pseudonocardiales</taxon>
        <taxon>Pseudonocardiaceae</taxon>
        <taxon>Actinomycetospora</taxon>
    </lineage>
</organism>
<dbReference type="InterPro" id="IPR031322">
    <property type="entry name" value="Shikimate/glucono_kinase"/>
</dbReference>
<protein>
    <recommendedName>
        <fullName evidence="3 11">Shikimate kinase</fullName>
        <shortName evidence="11">SK</shortName>
        <ecNumber evidence="3 11">2.7.1.71</ecNumber>
    </recommendedName>
</protein>
<keyword evidence="11" id="KW-0479">Metal-binding</keyword>
<keyword evidence="13" id="KW-1185">Reference proteome</keyword>
<keyword evidence="11" id="KW-0963">Cytoplasm</keyword>
<evidence type="ECO:0000313" key="13">
    <source>
        <dbReference type="Proteomes" id="UP000245639"/>
    </source>
</evidence>
<keyword evidence="9 11" id="KW-0057">Aromatic amino acid biosynthesis</keyword>
<proteinExistence type="inferred from homology"/>
<dbReference type="UniPathway" id="UPA00053">
    <property type="reaction ID" value="UER00088"/>
</dbReference>
<keyword evidence="7 11" id="KW-0418">Kinase</keyword>
<dbReference type="CDD" id="cd00464">
    <property type="entry name" value="SK"/>
    <property type="match status" value="1"/>
</dbReference>
<dbReference type="InterPro" id="IPR000623">
    <property type="entry name" value="Shikimate_kinase/TSH1"/>
</dbReference>
<keyword evidence="5 11" id="KW-0808">Transferase</keyword>
<evidence type="ECO:0000256" key="5">
    <source>
        <dbReference type="ARBA" id="ARBA00022679"/>
    </source>
</evidence>
<evidence type="ECO:0000256" key="10">
    <source>
        <dbReference type="ARBA" id="ARBA00048567"/>
    </source>
</evidence>
<feature type="binding site" evidence="11">
    <location>
        <position position="117"/>
    </location>
    <ligand>
        <name>ATP</name>
        <dbReference type="ChEBI" id="CHEBI:30616"/>
    </ligand>
</feature>
<comment type="caution">
    <text evidence="12">The sequence shown here is derived from an EMBL/GenBank/DDBJ whole genome shotgun (WGS) entry which is preliminary data.</text>
</comment>
<dbReference type="Gene3D" id="3.40.50.300">
    <property type="entry name" value="P-loop containing nucleotide triphosphate hydrolases"/>
    <property type="match status" value="1"/>
</dbReference>
<comment type="subcellular location">
    <subcellularLocation>
        <location evidence="11">Cytoplasm</location>
    </subcellularLocation>
</comment>
<feature type="binding site" evidence="11">
    <location>
        <position position="58"/>
    </location>
    <ligand>
        <name>substrate</name>
    </ligand>
</feature>
<comment type="catalytic activity">
    <reaction evidence="10 11">
        <text>shikimate + ATP = 3-phosphoshikimate + ADP + H(+)</text>
        <dbReference type="Rhea" id="RHEA:13121"/>
        <dbReference type="ChEBI" id="CHEBI:15378"/>
        <dbReference type="ChEBI" id="CHEBI:30616"/>
        <dbReference type="ChEBI" id="CHEBI:36208"/>
        <dbReference type="ChEBI" id="CHEBI:145989"/>
        <dbReference type="ChEBI" id="CHEBI:456216"/>
        <dbReference type="EC" id="2.7.1.71"/>
    </reaction>
</comment>
<dbReference type="SUPFAM" id="SSF52540">
    <property type="entry name" value="P-loop containing nucleoside triphosphate hydrolases"/>
    <property type="match status" value="1"/>
</dbReference>
<dbReference type="PROSITE" id="PS01128">
    <property type="entry name" value="SHIKIMATE_KINASE"/>
    <property type="match status" value="1"/>
</dbReference>
<comment type="function">
    <text evidence="11">Catalyzes the specific phosphorylation of the 3-hydroxyl group of shikimic acid using ATP as a cosubstrate.</text>
</comment>
<evidence type="ECO:0000256" key="1">
    <source>
        <dbReference type="ARBA" id="ARBA00004842"/>
    </source>
</evidence>
<evidence type="ECO:0000256" key="4">
    <source>
        <dbReference type="ARBA" id="ARBA00022605"/>
    </source>
</evidence>
<feature type="binding site" evidence="11">
    <location>
        <begin position="12"/>
        <end position="17"/>
    </location>
    <ligand>
        <name>ATP</name>
        <dbReference type="ChEBI" id="CHEBI:30616"/>
    </ligand>
</feature>